<dbReference type="Pfam" id="PF18211">
    <property type="entry name" value="Csm1_B"/>
    <property type="match status" value="1"/>
</dbReference>
<sequence length="214" mass="24892">MGSEGAAKRLRARSFFITIFVEATIHKILDKLDLPITCNLFSAGGKFLMLAPNLDNVKDELEYLKSDIEDEIHKTFFNQFTFTLAWISSSGYRKLEVEKMYFGIHDFFKVADEMFYELEIQKIKKSEKILINKKTGIWEVGRFRATDLYVSYKGKDCNVCGRGPATYPDEEIKEKLLSSYSPEEREICFICYQDKFRIGQKLPKTQYIGFSKSK</sequence>
<dbReference type="EMBL" id="BARW01033515">
    <property type="protein sequence ID" value="GAJ10579.1"/>
    <property type="molecule type" value="Genomic_DNA"/>
</dbReference>
<evidence type="ECO:0000259" key="1">
    <source>
        <dbReference type="Pfam" id="PF18211"/>
    </source>
</evidence>
<organism evidence="2">
    <name type="scientific">marine sediment metagenome</name>
    <dbReference type="NCBI Taxonomy" id="412755"/>
    <lineage>
        <taxon>unclassified sequences</taxon>
        <taxon>metagenomes</taxon>
        <taxon>ecological metagenomes</taxon>
    </lineage>
</organism>
<dbReference type="PANTHER" id="PTHR36528:SF1">
    <property type="entry name" value="CRISPR SYSTEM SINGLE-STRAND-SPECIFIC DEOXYRIBONUCLEASE CAS10_CSM1 (SUBTYPE III-A)"/>
    <property type="match status" value="1"/>
</dbReference>
<accession>X1TZA1</accession>
<dbReference type="InterPro" id="IPR052117">
    <property type="entry name" value="Cas10/Csm1_subtype-III-A"/>
</dbReference>
<dbReference type="InterPro" id="IPR041062">
    <property type="entry name" value="Csm1_B"/>
</dbReference>
<dbReference type="AlphaFoldDB" id="X1TZA1"/>
<feature type="non-terminal residue" evidence="2">
    <location>
        <position position="214"/>
    </location>
</feature>
<protein>
    <recommendedName>
        <fullName evidence="1">Csm1 subunit domain-containing protein</fullName>
    </recommendedName>
</protein>
<proteinExistence type="predicted"/>
<gene>
    <name evidence="2" type="ORF">S12H4_52769</name>
</gene>
<name>X1TZA1_9ZZZZ</name>
<reference evidence="2" key="1">
    <citation type="journal article" date="2014" name="Front. Microbiol.">
        <title>High frequency of phylogenetically diverse reductive dehalogenase-homologous genes in deep subseafloor sedimentary metagenomes.</title>
        <authorList>
            <person name="Kawai M."/>
            <person name="Futagami T."/>
            <person name="Toyoda A."/>
            <person name="Takaki Y."/>
            <person name="Nishi S."/>
            <person name="Hori S."/>
            <person name="Arai W."/>
            <person name="Tsubouchi T."/>
            <person name="Morono Y."/>
            <person name="Uchiyama I."/>
            <person name="Ito T."/>
            <person name="Fujiyama A."/>
            <person name="Inagaki F."/>
            <person name="Takami H."/>
        </authorList>
    </citation>
    <scope>NUCLEOTIDE SEQUENCE</scope>
    <source>
        <strain evidence="2">Expedition CK06-06</strain>
    </source>
</reference>
<comment type="caution">
    <text evidence="2">The sequence shown here is derived from an EMBL/GenBank/DDBJ whole genome shotgun (WGS) entry which is preliminary data.</text>
</comment>
<evidence type="ECO:0000313" key="2">
    <source>
        <dbReference type="EMBL" id="GAJ10579.1"/>
    </source>
</evidence>
<dbReference type="PANTHER" id="PTHR36528">
    <property type="entry name" value="CRISPR SYSTEM SINGLE-STRAND-SPECIFIC DEOXYRIBONUCLEASE CAS10/CSM1 (SUBTYPE III-A)"/>
    <property type="match status" value="1"/>
</dbReference>
<feature type="domain" description="Csm1 subunit" evidence="1">
    <location>
        <begin position="3"/>
        <end position="90"/>
    </location>
</feature>